<comment type="caution">
    <text evidence="2">The sequence shown here is derived from an EMBL/GenBank/DDBJ whole genome shotgun (WGS) entry which is preliminary data.</text>
</comment>
<dbReference type="SUPFAM" id="SSF109604">
    <property type="entry name" value="HD-domain/PDEase-like"/>
    <property type="match status" value="1"/>
</dbReference>
<name>A0A2S6HJR0_9GAMM</name>
<evidence type="ECO:0000259" key="1">
    <source>
        <dbReference type="PROSITE" id="PS51833"/>
    </source>
</evidence>
<dbReference type="Pfam" id="PF08668">
    <property type="entry name" value="HDOD"/>
    <property type="match status" value="1"/>
</dbReference>
<dbReference type="InterPro" id="IPR013976">
    <property type="entry name" value="HDOD"/>
</dbReference>
<dbReference type="PROSITE" id="PS51833">
    <property type="entry name" value="HDOD"/>
    <property type="match status" value="1"/>
</dbReference>
<dbReference type="PANTHER" id="PTHR33525">
    <property type="match status" value="1"/>
</dbReference>
<dbReference type="InterPro" id="IPR052340">
    <property type="entry name" value="RNase_Y/CdgJ"/>
</dbReference>
<feature type="domain" description="HDOD" evidence="1">
    <location>
        <begin position="43"/>
        <end position="238"/>
    </location>
</feature>
<organism evidence="2 3">
    <name type="scientific">Methylobacter tundripaludum</name>
    <dbReference type="NCBI Taxonomy" id="173365"/>
    <lineage>
        <taxon>Bacteria</taxon>
        <taxon>Pseudomonadati</taxon>
        <taxon>Pseudomonadota</taxon>
        <taxon>Gammaproteobacteria</taxon>
        <taxon>Methylococcales</taxon>
        <taxon>Methylococcaceae</taxon>
        <taxon>Methylobacter</taxon>
    </lineage>
</organism>
<dbReference type="EMBL" id="PTIZ01000001">
    <property type="protein sequence ID" value="PPK77715.1"/>
    <property type="molecule type" value="Genomic_DNA"/>
</dbReference>
<dbReference type="AlphaFoldDB" id="A0A2S6HJR0"/>
<sequence>MTPTNDPLSLNLIDMSMEVVPPKIIAEPLTLHGWTHVLCNEEMPIFSNTALSIHDILSDDRKGAMELASVILQDPNLTVKLLKISNTPHYNPSRQKMVTVSRAIIMIGSDVIRELTLVCSFFESILSAVNKQQANEEIAQAIHAAVHAKSIAIAMNDKSPEEVFIATLLNHIGSISFWCFCGEQGEQIQDLIKRGKYSSEEAEKKVLGFTLTELGASLSKAWKLGSLVEESIKPKILSKNPRVDLVHLGYEITEALKEGVYSEKYEVCVRKIEALTKQSKKAINEKLQSNTDTASDIACQFGATDAALLLQSRLNQVVVMGEPAPVIDKTQLQLQISQDIASIISDQFDINLLLETVLEGIHRGIGMDRTIFSLLVPDKQSLKERLSLGWRKESYEHKVIFNISETPANLFFHALSGTQAFWAKPLDNGKLYTLRDINVVGKNECFIMPVFSNKIPIGLIYTDRGISSQRLTEEDFNAFKYFSQQANIGLTIYRMQRAVNGKKDSGIDQSGGY</sequence>
<dbReference type="RefSeq" id="WP_104427183.1">
    <property type="nucleotide sequence ID" value="NZ_PTIZ01000001.1"/>
</dbReference>
<dbReference type="SUPFAM" id="SSF55781">
    <property type="entry name" value="GAF domain-like"/>
    <property type="match status" value="1"/>
</dbReference>
<evidence type="ECO:0000313" key="2">
    <source>
        <dbReference type="EMBL" id="PPK77715.1"/>
    </source>
</evidence>
<reference evidence="2 3" key="1">
    <citation type="submission" date="2018-02" db="EMBL/GenBank/DDBJ databases">
        <title>Subsurface microbial communities from deep shales in Ohio and West Virginia, USA.</title>
        <authorList>
            <person name="Wrighton K."/>
        </authorList>
    </citation>
    <scope>NUCLEOTIDE SEQUENCE [LARGE SCALE GENOMIC DNA]</scope>
    <source>
        <strain evidence="2 3">OWC-DMM</strain>
    </source>
</reference>
<dbReference type="Gene3D" id="1.10.3210.10">
    <property type="entry name" value="Hypothetical protein af1432"/>
    <property type="match status" value="1"/>
</dbReference>
<evidence type="ECO:0000313" key="3">
    <source>
        <dbReference type="Proteomes" id="UP000240010"/>
    </source>
</evidence>
<gene>
    <name evidence="2" type="ORF">B0F87_10193</name>
</gene>
<proteinExistence type="predicted"/>
<dbReference type="Proteomes" id="UP000240010">
    <property type="component" value="Unassembled WGS sequence"/>
</dbReference>
<dbReference type="Gene3D" id="3.30.450.40">
    <property type="match status" value="1"/>
</dbReference>
<dbReference type="InterPro" id="IPR029016">
    <property type="entry name" value="GAF-like_dom_sf"/>
</dbReference>
<protein>
    <submittedName>
        <fullName evidence="2">HDOD domain-containing protein</fullName>
    </submittedName>
</protein>
<accession>A0A2S6HJR0</accession>
<dbReference type="PANTHER" id="PTHR33525:SF3">
    <property type="entry name" value="RIBONUCLEASE Y"/>
    <property type="match status" value="1"/>
</dbReference>